<dbReference type="GO" id="GO:0006508">
    <property type="term" value="P:proteolysis"/>
    <property type="evidence" value="ECO:0007669"/>
    <property type="project" value="InterPro"/>
</dbReference>
<dbReference type="PANTHER" id="PTHR47966:SF45">
    <property type="entry name" value="PEPTIDASE A1 DOMAIN-CONTAINING PROTEIN"/>
    <property type="match status" value="1"/>
</dbReference>
<dbReference type="STRING" id="131310.A0A0N5A6H5"/>
<dbReference type="AlphaFoldDB" id="A0A0N5A6H5"/>
<dbReference type="CDD" id="cd05471">
    <property type="entry name" value="pepsin_like"/>
    <property type="match status" value="1"/>
</dbReference>
<dbReference type="PRINTS" id="PR00792">
    <property type="entry name" value="PEPSIN"/>
</dbReference>
<evidence type="ECO:0000256" key="3">
    <source>
        <dbReference type="PIRSR" id="PIRSR601461-2"/>
    </source>
</evidence>
<comment type="similarity">
    <text evidence="1">Belongs to the peptidase A1 family.</text>
</comment>
<evidence type="ECO:0000256" key="2">
    <source>
        <dbReference type="PIRSR" id="PIRSR601461-1"/>
    </source>
</evidence>
<dbReference type="InterPro" id="IPR034164">
    <property type="entry name" value="Pepsin-like_dom"/>
</dbReference>
<reference evidence="6" key="1">
    <citation type="submission" date="2017-02" db="UniProtKB">
        <authorList>
            <consortium name="WormBaseParasite"/>
        </authorList>
    </citation>
    <scope>IDENTIFICATION</scope>
</reference>
<evidence type="ECO:0000256" key="1">
    <source>
        <dbReference type="ARBA" id="ARBA00007447"/>
    </source>
</evidence>
<protein>
    <submittedName>
        <fullName evidence="6">Peptidase A1 domain-containing protein</fullName>
    </submittedName>
</protein>
<keyword evidence="5" id="KW-1185">Reference proteome</keyword>
<dbReference type="Pfam" id="PF00026">
    <property type="entry name" value="Asp"/>
    <property type="match status" value="1"/>
</dbReference>
<evidence type="ECO:0000313" key="6">
    <source>
        <dbReference type="WBParaSite" id="PTRK_0001759800.1"/>
    </source>
</evidence>
<dbReference type="SUPFAM" id="SSF50630">
    <property type="entry name" value="Acid proteases"/>
    <property type="match status" value="1"/>
</dbReference>
<keyword evidence="3" id="KW-1015">Disulfide bond</keyword>
<dbReference type="PROSITE" id="PS51767">
    <property type="entry name" value="PEPTIDASE_A1"/>
    <property type="match status" value="1"/>
</dbReference>
<dbReference type="GO" id="GO:0004190">
    <property type="term" value="F:aspartic-type endopeptidase activity"/>
    <property type="evidence" value="ECO:0007669"/>
    <property type="project" value="InterPro"/>
</dbReference>
<evidence type="ECO:0000313" key="5">
    <source>
        <dbReference type="Proteomes" id="UP000038045"/>
    </source>
</evidence>
<dbReference type="InterPro" id="IPR021109">
    <property type="entry name" value="Peptidase_aspartic_dom_sf"/>
</dbReference>
<evidence type="ECO:0000259" key="4">
    <source>
        <dbReference type="PROSITE" id="PS51767"/>
    </source>
</evidence>
<proteinExistence type="inferred from homology"/>
<dbReference type="Gene3D" id="2.40.70.10">
    <property type="entry name" value="Acid Proteases"/>
    <property type="match status" value="2"/>
</dbReference>
<feature type="active site" evidence="2">
    <location>
        <position position="273"/>
    </location>
</feature>
<dbReference type="InterPro" id="IPR033121">
    <property type="entry name" value="PEPTIDASE_A1"/>
</dbReference>
<accession>A0A0N5A6H5</accession>
<feature type="domain" description="Peptidase A1" evidence="4">
    <location>
        <begin position="32"/>
        <end position="378"/>
    </location>
</feature>
<sequence>MKRWSKEFKKEKMTKNDKVIKKHLIDYDGTGILINITIGTPGQKFFVIPDTGSSYLWVPDLSCEAYTSPSCPFYCLHNVYCSLLCKSECCSSIVKSDMFGCIRNHKYNASASSTYHPMGGKFFVKYGCGEAEGLYGVDNLTLLGIKKNLSIPMVIFGRVKKMCPSLSHFPIDGVLGLGFRDLTKERFLPPIMEAIQKNLFDKPIFTIYLRHKQTKRKGENIVGLITFGDFDNENCDSNVSYVSLSKAAYWQFQIESVEFGGIKINKKMEAIVDSGSQLIEGPKEIIENFVKESGGWEDPDGHYNVPCDTAIPDMKIGINGKMYTVPYKYFVIKDINGKCSLAFGGAHTNLNIYWILGEPFMHAYCQVYDVGKIRIGFSKPLKN</sequence>
<organism evidence="5 6">
    <name type="scientific">Parastrongyloides trichosuri</name>
    <name type="common">Possum-specific nematode worm</name>
    <dbReference type="NCBI Taxonomy" id="131310"/>
    <lineage>
        <taxon>Eukaryota</taxon>
        <taxon>Metazoa</taxon>
        <taxon>Ecdysozoa</taxon>
        <taxon>Nematoda</taxon>
        <taxon>Chromadorea</taxon>
        <taxon>Rhabditida</taxon>
        <taxon>Tylenchina</taxon>
        <taxon>Panagrolaimomorpha</taxon>
        <taxon>Strongyloidoidea</taxon>
        <taxon>Strongyloididae</taxon>
        <taxon>Parastrongyloides</taxon>
    </lineage>
</organism>
<dbReference type="Proteomes" id="UP000038045">
    <property type="component" value="Unplaced"/>
</dbReference>
<dbReference type="InterPro" id="IPR001461">
    <property type="entry name" value="Aspartic_peptidase_A1"/>
</dbReference>
<dbReference type="GO" id="GO:0005764">
    <property type="term" value="C:lysosome"/>
    <property type="evidence" value="ECO:0007669"/>
    <property type="project" value="TreeGrafter"/>
</dbReference>
<dbReference type="WBParaSite" id="PTRK_0001759800.1">
    <property type="protein sequence ID" value="PTRK_0001759800.1"/>
    <property type="gene ID" value="PTRK_0001759800"/>
</dbReference>
<feature type="disulfide bond" evidence="3">
    <location>
        <begin position="63"/>
        <end position="101"/>
    </location>
</feature>
<feature type="disulfide bond" evidence="3">
    <location>
        <begin position="307"/>
        <end position="339"/>
    </location>
</feature>
<feature type="active site" evidence="2">
    <location>
        <position position="50"/>
    </location>
</feature>
<name>A0A0N5A6H5_PARTI</name>
<dbReference type="PANTHER" id="PTHR47966">
    <property type="entry name" value="BETA-SITE APP-CLEAVING ENZYME, ISOFORM A-RELATED"/>
    <property type="match status" value="1"/>
</dbReference>